<evidence type="ECO:0000313" key="2">
    <source>
        <dbReference type="EMBL" id="OQO92055.1"/>
    </source>
</evidence>
<dbReference type="InterPro" id="IPR002645">
    <property type="entry name" value="STAS_dom"/>
</dbReference>
<dbReference type="PANTHER" id="PTHR33495:SF13">
    <property type="entry name" value="ANTI-SIGMA-F FACTOR ANTAGONIST RSFB"/>
    <property type="match status" value="1"/>
</dbReference>
<dbReference type="SUPFAM" id="SSF52091">
    <property type="entry name" value="SpoIIaa-like"/>
    <property type="match status" value="1"/>
</dbReference>
<dbReference type="EMBL" id="MWIH01000005">
    <property type="protein sequence ID" value="OQO92055.1"/>
    <property type="molecule type" value="Genomic_DNA"/>
</dbReference>
<dbReference type="Pfam" id="PF01740">
    <property type="entry name" value="STAS"/>
    <property type="match status" value="1"/>
</dbReference>
<keyword evidence="3" id="KW-1185">Reference proteome</keyword>
<feature type="domain" description="STAS" evidence="1">
    <location>
        <begin position="18"/>
        <end position="116"/>
    </location>
</feature>
<evidence type="ECO:0000259" key="1">
    <source>
        <dbReference type="PROSITE" id="PS50801"/>
    </source>
</evidence>
<name>A0A1V9A4I2_SACPI</name>
<accession>A0A1V9A4I2</accession>
<protein>
    <submittedName>
        <fullName evidence="2">Anti-anti-sigma factor</fullName>
    </submittedName>
</protein>
<dbReference type="Gene3D" id="3.30.750.24">
    <property type="entry name" value="STAS domain"/>
    <property type="match status" value="1"/>
</dbReference>
<dbReference type="Proteomes" id="UP000192591">
    <property type="component" value="Unassembled WGS sequence"/>
</dbReference>
<comment type="caution">
    <text evidence="2">The sequence shown here is derived from an EMBL/GenBank/DDBJ whole genome shotgun (WGS) entry which is preliminary data.</text>
</comment>
<dbReference type="PROSITE" id="PS50801">
    <property type="entry name" value="STAS"/>
    <property type="match status" value="1"/>
</dbReference>
<dbReference type="CDD" id="cd07043">
    <property type="entry name" value="STAS_anti-anti-sigma_factors"/>
    <property type="match status" value="1"/>
</dbReference>
<gene>
    <name evidence="2" type="ORF">B1813_07235</name>
</gene>
<dbReference type="AlphaFoldDB" id="A0A1V9A4I2"/>
<proteinExistence type="predicted"/>
<reference evidence="2 3" key="1">
    <citation type="submission" date="2017-02" db="EMBL/GenBank/DDBJ databases">
        <title>Draft genome of Saccharomonospora sp. 154.</title>
        <authorList>
            <person name="Alonso-Carmona G.S."/>
            <person name="De La Haba R."/>
            <person name="Vera-Gargallo B."/>
            <person name="Sandoval-Trujillo A.H."/>
            <person name="Ramirez-Duran N."/>
            <person name="Ventosa A."/>
        </authorList>
    </citation>
    <scope>NUCLEOTIDE SEQUENCE [LARGE SCALE GENOMIC DNA]</scope>
    <source>
        <strain evidence="2 3">LRS4.154</strain>
    </source>
</reference>
<dbReference type="PANTHER" id="PTHR33495">
    <property type="entry name" value="ANTI-SIGMA FACTOR ANTAGONIST TM_1081-RELATED-RELATED"/>
    <property type="match status" value="1"/>
</dbReference>
<dbReference type="InterPro" id="IPR036513">
    <property type="entry name" value="STAS_dom_sf"/>
</dbReference>
<dbReference type="STRING" id="1962155.B1813_07235"/>
<organism evidence="2 3">
    <name type="scientific">Saccharomonospora piscinae</name>
    <dbReference type="NCBI Taxonomy" id="687388"/>
    <lineage>
        <taxon>Bacteria</taxon>
        <taxon>Bacillati</taxon>
        <taxon>Actinomycetota</taxon>
        <taxon>Actinomycetes</taxon>
        <taxon>Pseudonocardiales</taxon>
        <taxon>Pseudonocardiaceae</taxon>
        <taxon>Saccharomonospora</taxon>
    </lineage>
</organism>
<dbReference type="GO" id="GO:0043856">
    <property type="term" value="F:anti-sigma factor antagonist activity"/>
    <property type="evidence" value="ECO:0007669"/>
    <property type="project" value="TreeGrafter"/>
</dbReference>
<evidence type="ECO:0000313" key="3">
    <source>
        <dbReference type="Proteomes" id="UP000192591"/>
    </source>
</evidence>
<sequence length="124" mass="13049">MARMTDDVEVDMLMPSTGLLVVSVAGAVDILGEPAVRQSIDSLPAGIRSLVLDLTETTFFGAAGLSVLVHTAGVAQRRHVSWAVVCPPVVLRPLEVTRLDRELPVCSDFAEAVLLASQVPVASS</sequence>